<accession>A0AA40ASN8</accession>
<dbReference type="EMBL" id="JAUKTV010000012">
    <property type="protein sequence ID" value="KAK0721268.1"/>
    <property type="molecule type" value="Genomic_DNA"/>
</dbReference>
<dbReference type="AlphaFoldDB" id="A0AA40ASN8"/>
<comment type="caution">
    <text evidence="1">The sequence shown here is derived from an EMBL/GenBank/DDBJ whole genome shotgun (WGS) entry which is preliminary data.</text>
</comment>
<organism evidence="1 2">
    <name type="scientific">Apiosordaria backusii</name>
    <dbReference type="NCBI Taxonomy" id="314023"/>
    <lineage>
        <taxon>Eukaryota</taxon>
        <taxon>Fungi</taxon>
        <taxon>Dikarya</taxon>
        <taxon>Ascomycota</taxon>
        <taxon>Pezizomycotina</taxon>
        <taxon>Sordariomycetes</taxon>
        <taxon>Sordariomycetidae</taxon>
        <taxon>Sordariales</taxon>
        <taxon>Lasiosphaeriaceae</taxon>
        <taxon>Apiosordaria</taxon>
    </lineage>
</organism>
<dbReference type="Pfam" id="PF17615">
    <property type="entry name" value="C166"/>
    <property type="match status" value="1"/>
</dbReference>
<reference evidence="1" key="1">
    <citation type="submission" date="2023-06" db="EMBL/GenBank/DDBJ databases">
        <title>Genome-scale phylogeny and comparative genomics of the fungal order Sordariales.</title>
        <authorList>
            <consortium name="Lawrence Berkeley National Laboratory"/>
            <person name="Hensen N."/>
            <person name="Bonometti L."/>
            <person name="Westerberg I."/>
            <person name="Brannstrom I.O."/>
            <person name="Guillou S."/>
            <person name="Cros-Aarteil S."/>
            <person name="Calhoun S."/>
            <person name="Haridas S."/>
            <person name="Kuo A."/>
            <person name="Mondo S."/>
            <person name="Pangilinan J."/>
            <person name="Riley R."/>
            <person name="Labutti K."/>
            <person name="Andreopoulos B."/>
            <person name="Lipzen A."/>
            <person name="Chen C."/>
            <person name="Yanf M."/>
            <person name="Daum C."/>
            <person name="Ng V."/>
            <person name="Clum A."/>
            <person name="Steindorff A."/>
            <person name="Ohm R."/>
            <person name="Martin F."/>
            <person name="Silar P."/>
            <person name="Natvig D."/>
            <person name="Lalanne C."/>
            <person name="Gautier V."/>
            <person name="Ament-Velasquez S.L."/>
            <person name="Kruys A."/>
            <person name="Hutchinson M.I."/>
            <person name="Powell A.J."/>
            <person name="Barry K."/>
            <person name="Miller A.N."/>
            <person name="Grigoriev I.V."/>
            <person name="Debuchy R."/>
            <person name="Gladieux P."/>
            <person name="Thoren M.H."/>
            <person name="Johannesson H."/>
        </authorList>
    </citation>
    <scope>NUCLEOTIDE SEQUENCE</scope>
    <source>
        <strain evidence="1">CBS 540.89</strain>
    </source>
</reference>
<protein>
    <submittedName>
        <fullName evidence="1">Uncharacterized protein</fullName>
    </submittedName>
</protein>
<proteinExistence type="predicted"/>
<keyword evidence="2" id="KW-1185">Reference proteome</keyword>
<evidence type="ECO:0000313" key="2">
    <source>
        <dbReference type="Proteomes" id="UP001172159"/>
    </source>
</evidence>
<dbReference type="Proteomes" id="UP001172159">
    <property type="component" value="Unassembled WGS sequence"/>
</dbReference>
<sequence length="202" mass="20943">MVSFRNILTGALALTAPIVATLRELTTKSQALQGPANSITIINGPLIVIGLGPFPPIIAGFTEIITITSSAIPMLSDTPTITDVADRKAVAEAFRDFVRVHQVLLNILIGKSGLFSTVPVIGAPVAAVLRQLESVVDSAAFAIIDIVGGQEGVPNQAQSLSATIGVAIEKYEGLSLTKRENVIPAAAIKAAPIGRRAEMIAA</sequence>
<evidence type="ECO:0000313" key="1">
    <source>
        <dbReference type="EMBL" id="KAK0721268.1"/>
    </source>
</evidence>
<gene>
    <name evidence="1" type="ORF">B0T21DRAFT_453650</name>
</gene>
<name>A0AA40ASN8_9PEZI</name>